<evidence type="ECO:0000259" key="11">
    <source>
        <dbReference type="Pfam" id="PF00694"/>
    </source>
</evidence>
<dbReference type="EC" id="4.2.1.-" evidence="8"/>
<dbReference type="PANTHER" id="PTHR43160:SF2">
    <property type="entry name" value="HOMOCITRATE DEHYDRATASE, MITOCHONDRIAL"/>
    <property type="match status" value="1"/>
</dbReference>
<keyword evidence="3 8" id="KW-0809">Transit peptide</keyword>
<comment type="cofactor">
    <cofactor evidence="8">
        <name>[4Fe-4S] cluster</name>
        <dbReference type="ChEBI" id="CHEBI:49883"/>
    </cofactor>
    <text evidence="8">Binds 1 [4Fe-4S] cluster per subunit.</text>
</comment>
<evidence type="ECO:0000256" key="6">
    <source>
        <dbReference type="ARBA" id="ARBA00023128"/>
    </source>
</evidence>
<sequence>MASTSLANAARRVAARQSGSRALATHAALPEKDCSTITPPYARLIENLGRVQNQIGERPLTLAEKILYSHIHEPERTLSGKGKGNSGLRGEYLQLRPQRVAMQDASAQMAILQFMSAGLPTCAVPTSIHCDHLIQASEGAQADLKRSIISNKEVFDFLESAAKKYGIEFWGPGSGIIHQIVLENYASPGMLILGTDSHTPNASGMGMIAIGVGGADAVDAMTGTPWELKAPQIVGIRLTGQLNGWATTKDLILHIAGKLTVRGGTGRILEYFGPGVYNQSCTSLATIANMGAEVGATSSTFPYTPSMRSYLQATGRSAVARAADEAAAKGFLKSDSEAEYDEVIDINLSELEPTINGPFTPDLATPLSKFGNFVKSQGWKDELSASLIGSCTNSSYEDMTRVADLARQAKDAGLNVKVPFLCTPGSEQIRATMERDQVTSALEGVGATVLANACGPCIGQWKRDDKKGEENAILTSFNRNFRSRNDGNKDTMNFLASPTVVTAMAFSGKLSFNPMEDSIDLPQGGKFKFTPPQGQDLPSQGFTQGDKSLYPPSNPKPQPDTEIVISPTSTRLEILQPFESHFVPENPRGLEFPPLKILMRVRGKCTTDHISAAGPWLKYKGHLSNISENLLITAVNDEGGDVNVALDHDHSSNETPTDTIPNVAKRLRARNQPWALVVDENYGEGSAREHAALQPRFYGCKLIVARSFARIHETNLKKQGILPLWFKDTSDYSKIASGDVIETVGLESLLNGDSNAVIQLKVTKRDGETFEIPTKHTMSVDQVKWLRAGSALNYIRSQL</sequence>
<evidence type="ECO:0000256" key="2">
    <source>
        <dbReference type="ARBA" id="ARBA00022723"/>
    </source>
</evidence>
<dbReference type="GO" id="GO:0003994">
    <property type="term" value="F:aconitate hydratase activity"/>
    <property type="evidence" value="ECO:0007669"/>
    <property type="project" value="InterPro"/>
</dbReference>
<dbReference type="AlphaFoldDB" id="A0A286US07"/>
<feature type="compositionally biased region" description="Polar residues" evidence="9">
    <location>
        <begin position="532"/>
        <end position="546"/>
    </location>
</feature>
<keyword evidence="2 8" id="KW-0479">Metal-binding</keyword>
<dbReference type="Proteomes" id="UP000217199">
    <property type="component" value="Unassembled WGS sequence"/>
</dbReference>
<feature type="region of interest" description="Disordered" evidence="9">
    <location>
        <begin position="1"/>
        <end position="25"/>
    </location>
</feature>
<evidence type="ECO:0000313" key="12">
    <source>
        <dbReference type="EMBL" id="PAV22332.1"/>
    </source>
</evidence>
<gene>
    <name evidence="12" type="ORF">PNOK_0228900</name>
</gene>
<evidence type="ECO:0000256" key="7">
    <source>
        <dbReference type="ARBA" id="ARBA00023239"/>
    </source>
</evidence>
<dbReference type="SUPFAM" id="SSF53732">
    <property type="entry name" value="Aconitase iron-sulfur domain"/>
    <property type="match status" value="1"/>
</dbReference>
<evidence type="ECO:0000256" key="3">
    <source>
        <dbReference type="ARBA" id="ARBA00022946"/>
    </source>
</evidence>
<dbReference type="InterPro" id="IPR018136">
    <property type="entry name" value="Aconitase_4Fe-4S_BS"/>
</dbReference>
<organism evidence="12 13">
    <name type="scientific">Pyrrhoderma noxium</name>
    <dbReference type="NCBI Taxonomy" id="2282107"/>
    <lineage>
        <taxon>Eukaryota</taxon>
        <taxon>Fungi</taxon>
        <taxon>Dikarya</taxon>
        <taxon>Basidiomycota</taxon>
        <taxon>Agaricomycotina</taxon>
        <taxon>Agaricomycetes</taxon>
        <taxon>Hymenochaetales</taxon>
        <taxon>Hymenochaetaceae</taxon>
        <taxon>Pyrrhoderma</taxon>
    </lineage>
</organism>
<dbReference type="PROSITE" id="PS01244">
    <property type="entry name" value="ACONITASE_2"/>
    <property type="match status" value="1"/>
</dbReference>
<dbReference type="Pfam" id="PF00330">
    <property type="entry name" value="Aconitase"/>
    <property type="match status" value="1"/>
</dbReference>
<dbReference type="InterPro" id="IPR001030">
    <property type="entry name" value="Acoase/IPM_deHydtase_lsu_aba"/>
</dbReference>
<feature type="region of interest" description="Disordered" evidence="9">
    <location>
        <begin position="521"/>
        <end position="562"/>
    </location>
</feature>
<evidence type="ECO:0000256" key="1">
    <source>
        <dbReference type="ARBA" id="ARBA00004173"/>
    </source>
</evidence>
<dbReference type="InterPro" id="IPR015932">
    <property type="entry name" value="Aconitase_dom2"/>
</dbReference>
<dbReference type="SUPFAM" id="SSF52016">
    <property type="entry name" value="LeuD/IlvD-like"/>
    <property type="match status" value="1"/>
</dbReference>
<dbReference type="InterPro" id="IPR050926">
    <property type="entry name" value="Aconitase/IPM_isomerase"/>
</dbReference>
<dbReference type="GO" id="GO:0051539">
    <property type="term" value="F:4 iron, 4 sulfur cluster binding"/>
    <property type="evidence" value="ECO:0007669"/>
    <property type="project" value="UniProtKB-UniRule"/>
</dbReference>
<dbReference type="Gene3D" id="3.20.19.10">
    <property type="entry name" value="Aconitase, domain 4"/>
    <property type="match status" value="1"/>
</dbReference>
<dbReference type="GO" id="GO:0005829">
    <property type="term" value="C:cytosol"/>
    <property type="evidence" value="ECO:0007669"/>
    <property type="project" value="TreeGrafter"/>
</dbReference>
<protein>
    <recommendedName>
        <fullName evidence="8">Aconitate hydratase, mitochondrial</fullName>
        <shortName evidence="8">Aconitase</shortName>
        <ecNumber evidence="8">4.2.1.-</ecNumber>
    </recommendedName>
</protein>
<keyword evidence="7 8" id="KW-0456">Lyase</keyword>
<dbReference type="FunFam" id="3.30.499.10:FF:000003">
    <property type="entry name" value="Aconitate hydratase, mitochondrial"/>
    <property type="match status" value="1"/>
</dbReference>
<dbReference type="FunFam" id="3.40.1060.10:FF:000001">
    <property type="entry name" value="Aconitate hydratase, mitochondrial"/>
    <property type="match status" value="1"/>
</dbReference>
<evidence type="ECO:0000256" key="5">
    <source>
        <dbReference type="ARBA" id="ARBA00023014"/>
    </source>
</evidence>
<dbReference type="NCBIfam" id="NF005558">
    <property type="entry name" value="PRK07229.1"/>
    <property type="match status" value="1"/>
</dbReference>
<dbReference type="InterPro" id="IPR036008">
    <property type="entry name" value="Aconitase_4Fe-4S_dom"/>
</dbReference>
<accession>A0A286US07</accession>
<dbReference type="InterPro" id="IPR000573">
    <property type="entry name" value="AconitaseA/IPMdHydase_ssu_swvl"/>
</dbReference>
<dbReference type="InterPro" id="IPR006248">
    <property type="entry name" value="Aconitase_mito-like"/>
</dbReference>
<comment type="subcellular location">
    <subcellularLocation>
        <location evidence="1 8">Mitochondrion</location>
    </subcellularLocation>
</comment>
<dbReference type="InParanoid" id="A0A286US07"/>
<comment type="caution">
    <text evidence="12">The sequence shown here is derived from an EMBL/GenBank/DDBJ whole genome shotgun (WGS) entry which is preliminary data.</text>
</comment>
<dbReference type="GO" id="GO:0006099">
    <property type="term" value="P:tricarboxylic acid cycle"/>
    <property type="evidence" value="ECO:0007669"/>
    <property type="project" value="InterPro"/>
</dbReference>
<proteinExistence type="inferred from homology"/>
<keyword evidence="13" id="KW-1185">Reference proteome</keyword>
<feature type="domain" description="Aconitase/3-isopropylmalate dehydratase large subunit alpha/beta/alpha" evidence="10">
    <location>
        <begin position="65"/>
        <end position="508"/>
    </location>
</feature>
<dbReference type="EMBL" id="NBII01000002">
    <property type="protein sequence ID" value="PAV22332.1"/>
    <property type="molecule type" value="Genomic_DNA"/>
</dbReference>
<dbReference type="NCBIfam" id="TIGR01340">
    <property type="entry name" value="aconitase_mito"/>
    <property type="match status" value="1"/>
</dbReference>
<dbReference type="STRING" id="2282107.A0A286US07"/>
<dbReference type="FunFam" id="3.20.19.10:FF:000002">
    <property type="entry name" value="Aconitate hydratase, mitochondrial"/>
    <property type="match status" value="1"/>
</dbReference>
<dbReference type="FunCoup" id="A0A286US07">
    <property type="interactions" value="227"/>
</dbReference>
<dbReference type="FunFam" id="3.30.499.10:FF:000004">
    <property type="entry name" value="Aconitate hydratase, mitochondrial"/>
    <property type="match status" value="1"/>
</dbReference>
<dbReference type="InterPro" id="IPR015928">
    <property type="entry name" value="Aconitase/3IPM_dehydase_swvl"/>
</dbReference>
<evidence type="ECO:0000256" key="4">
    <source>
        <dbReference type="ARBA" id="ARBA00023004"/>
    </source>
</evidence>
<keyword evidence="5 8" id="KW-0411">Iron-sulfur</keyword>
<name>A0A286US07_9AGAM</name>
<dbReference type="GO" id="GO:0046872">
    <property type="term" value="F:metal ion binding"/>
    <property type="evidence" value="ECO:0007669"/>
    <property type="project" value="UniProtKB-UniRule"/>
</dbReference>
<comment type="similarity">
    <text evidence="8">Belongs to the aconitase/IPM isomerase family.</text>
</comment>
<dbReference type="Gene3D" id="3.40.1060.10">
    <property type="entry name" value="Aconitase, Domain 2"/>
    <property type="match status" value="1"/>
</dbReference>
<dbReference type="PANTHER" id="PTHR43160">
    <property type="entry name" value="ACONITATE HYDRATASE B"/>
    <property type="match status" value="1"/>
</dbReference>
<dbReference type="GO" id="GO:0005739">
    <property type="term" value="C:mitochondrion"/>
    <property type="evidence" value="ECO:0007669"/>
    <property type="project" value="UniProtKB-SubCell"/>
</dbReference>
<dbReference type="Gene3D" id="3.30.499.10">
    <property type="entry name" value="Aconitase, domain 3"/>
    <property type="match status" value="2"/>
</dbReference>
<reference evidence="12 13" key="1">
    <citation type="journal article" date="2017" name="Mol. Ecol.">
        <title>Comparative and population genomic landscape of Phellinus noxius: A hypervariable fungus causing root rot in trees.</title>
        <authorList>
            <person name="Chung C.L."/>
            <person name="Lee T.J."/>
            <person name="Akiba M."/>
            <person name="Lee H.H."/>
            <person name="Kuo T.H."/>
            <person name="Liu D."/>
            <person name="Ke H.M."/>
            <person name="Yokoi T."/>
            <person name="Roa M.B."/>
            <person name="Lu M.J."/>
            <person name="Chang Y.Y."/>
            <person name="Ann P.J."/>
            <person name="Tsai J.N."/>
            <person name="Chen C.Y."/>
            <person name="Tzean S.S."/>
            <person name="Ota Y."/>
            <person name="Hattori T."/>
            <person name="Sahashi N."/>
            <person name="Liou R.F."/>
            <person name="Kikuchi T."/>
            <person name="Tsai I.J."/>
        </authorList>
    </citation>
    <scope>NUCLEOTIDE SEQUENCE [LARGE SCALE GENOMIC DNA]</scope>
    <source>
        <strain evidence="12 13">FFPRI411160</strain>
    </source>
</reference>
<evidence type="ECO:0000313" key="13">
    <source>
        <dbReference type="Proteomes" id="UP000217199"/>
    </source>
</evidence>
<keyword evidence="4 8" id="KW-0408">Iron</keyword>
<dbReference type="Pfam" id="PF00694">
    <property type="entry name" value="Aconitase_C"/>
    <property type="match status" value="1"/>
</dbReference>
<evidence type="ECO:0000256" key="9">
    <source>
        <dbReference type="SAM" id="MobiDB-lite"/>
    </source>
</evidence>
<keyword evidence="6 8" id="KW-0496">Mitochondrion</keyword>
<evidence type="ECO:0000256" key="8">
    <source>
        <dbReference type="RuleBase" id="RU362107"/>
    </source>
</evidence>
<dbReference type="OrthoDB" id="2224430at2759"/>
<dbReference type="InterPro" id="IPR015931">
    <property type="entry name" value="Acnase/IPM_dHydase_lsu_aba_1/3"/>
</dbReference>
<feature type="domain" description="Aconitase A/isopropylmalate dehydratase small subunit swivel" evidence="11">
    <location>
        <begin position="596"/>
        <end position="728"/>
    </location>
</feature>
<evidence type="ECO:0000259" key="10">
    <source>
        <dbReference type="Pfam" id="PF00330"/>
    </source>
</evidence>
<dbReference type="PRINTS" id="PR00415">
    <property type="entry name" value="ACONITASE"/>
</dbReference>